<feature type="transmembrane region" description="Helical" evidence="1">
    <location>
        <begin position="37"/>
        <end position="57"/>
    </location>
</feature>
<feature type="transmembrane region" description="Helical" evidence="1">
    <location>
        <begin position="63"/>
        <end position="83"/>
    </location>
</feature>
<gene>
    <name evidence="2" type="ORF">Mia14_0123</name>
</gene>
<dbReference type="AlphaFoldDB" id="A0A218NLW3"/>
<dbReference type="EMBL" id="CP019964">
    <property type="protein sequence ID" value="ASI13463.1"/>
    <property type="molecule type" value="Genomic_DNA"/>
</dbReference>
<accession>A0A218NLW3</accession>
<dbReference type="Proteomes" id="UP000197679">
    <property type="component" value="Chromosome"/>
</dbReference>
<protein>
    <submittedName>
        <fullName evidence="2">Membrane protein</fullName>
    </submittedName>
</protein>
<keyword evidence="1" id="KW-1133">Transmembrane helix</keyword>
<sequence length="92" mass="10841">MVEKEKRIIVEIDPAREYSRRLHYLEKHSRWEAFKSVFWGVFIFVAGAILVYTNGIIQTNVYFGFMMMLFAVFLMIYGLAGALHHKLMKTYG</sequence>
<dbReference type="KEGG" id="marh:Mia14_0123"/>
<keyword evidence="1" id="KW-0812">Transmembrane</keyword>
<dbReference type="OrthoDB" id="381468at2157"/>
<dbReference type="RefSeq" id="WP_088819629.1">
    <property type="nucleotide sequence ID" value="NZ_CP019964.1"/>
</dbReference>
<name>A0A218NLW3_9ARCH</name>
<evidence type="ECO:0000313" key="3">
    <source>
        <dbReference type="Proteomes" id="UP000197679"/>
    </source>
</evidence>
<evidence type="ECO:0000256" key="1">
    <source>
        <dbReference type="SAM" id="Phobius"/>
    </source>
</evidence>
<keyword evidence="1" id="KW-0472">Membrane</keyword>
<organism evidence="2 3">
    <name type="scientific">Candidatus Mancarchaeum acidiphilum</name>
    <dbReference type="NCBI Taxonomy" id="1920749"/>
    <lineage>
        <taxon>Archaea</taxon>
        <taxon>Candidatus Micrarchaeota</taxon>
        <taxon>Candidatus Mancarchaeum</taxon>
    </lineage>
</organism>
<keyword evidence="3" id="KW-1185">Reference proteome</keyword>
<reference evidence="2 3" key="1">
    <citation type="journal article" date="2017" name="Nat. Commun.">
        <title>'ARMAN' archaea depend on association with euryarchaeal host in culture and in situ.</title>
        <authorList>
            <person name="Golyshina O."/>
            <person name="Toshchakov S."/>
            <person name="Makarova K."/>
            <person name="Gavrilov S."/>
            <person name="Korzhenkov A."/>
            <person name="La Cono V."/>
            <person name="Arcadi E."/>
            <person name="Nechitaylo T."/>
            <person name="Ferrer M."/>
            <person name="Kublanov I."/>
            <person name="Wolf Y."/>
            <person name="Yakimov M."/>
            <person name="Golyshin P."/>
            <person name="Slesarev A."/>
            <person name="Kozyavkin S."/>
        </authorList>
    </citation>
    <scope>NUCLEOTIDE SEQUENCE [LARGE SCALE GENOMIC DNA]</scope>
    <source>
        <strain evidence="2 3">Mia14</strain>
    </source>
</reference>
<proteinExistence type="predicted"/>
<evidence type="ECO:0000313" key="2">
    <source>
        <dbReference type="EMBL" id="ASI13463.1"/>
    </source>
</evidence>
<dbReference type="GeneID" id="33313682"/>